<dbReference type="InterPro" id="IPR008921">
    <property type="entry name" value="DNA_pol3_clamp-load_cplx_C"/>
</dbReference>
<dbReference type="InterPro" id="IPR003593">
    <property type="entry name" value="AAA+_ATPase"/>
</dbReference>
<keyword evidence="5" id="KW-0067">ATP-binding</keyword>
<dbReference type="Gene3D" id="3.40.50.300">
    <property type="entry name" value="P-loop containing nucleotide triphosphate hydrolases"/>
    <property type="match status" value="1"/>
</dbReference>
<dbReference type="PANTHER" id="PTHR13779">
    <property type="entry name" value="WERNER HELICASE-INTERACTING PROTEIN 1 FAMILY MEMBER"/>
    <property type="match status" value="1"/>
</dbReference>
<organism evidence="7 8">
    <name type="scientific">Ancylobacter crimeensis</name>
    <dbReference type="NCBI Taxonomy" id="2579147"/>
    <lineage>
        <taxon>Bacteria</taxon>
        <taxon>Pseudomonadati</taxon>
        <taxon>Pseudomonadota</taxon>
        <taxon>Alphaproteobacteria</taxon>
        <taxon>Hyphomicrobiales</taxon>
        <taxon>Xanthobacteraceae</taxon>
        <taxon>Ancylobacter</taxon>
    </lineage>
</organism>
<evidence type="ECO:0000313" key="7">
    <source>
        <dbReference type="EMBL" id="MCK0198999.1"/>
    </source>
</evidence>
<dbReference type="CDD" id="cd00009">
    <property type="entry name" value="AAA"/>
    <property type="match status" value="1"/>
</dbReference>
<dbReference type="SUPFAM" id="SSF48019">
    <property type="entry name" value="post-AAA+ oligomerization domain-like"/>
    <property type="match status" value="1"/>
</dbReference>
<dbReference type="InterPro" id="IPR032423">
    <property type="entry name" value="AAA_assoc_2"/>
</dbReference>
<dbReference type="Pfam" id="PF00004">
    <property type="entry name" value="AAA"/>
    <property type="match status" value="1"/>
</dbReference>
<dbReference type="Pfam" id="PF12002">
    <property type="entry name" value="MgsA_C"/>
    <property type="match status" value="1"/>
</dbReference>
<gene>
    <name evidence="7" type="ORF">MWN34_19040</name>
</gene>
<dbReference type="Pfam" id="PF16193">
    <property type="entry name" value="AAA_assoc_2"/>
    <property type="match status" value="1"/>
</dbReference>
<proteinExistence type="inferred from homology"/>
<dbReference type="InterPro" id="IPR021886">
    <property type="entry name" value="MgsA_C"/>
</dbReference>
<dbReference type="InterPro" id="IPR027417">
    <property type="entry name" value="P-loop_NTPase"/>
</dbReference>
<accession>A0ABT0DGJ6</accession>
<evidence type="ECO:0000256" key="5">
    <source>
        <dbReference type="ARBA" id="ARBA00022840"/>
    </source>
</evidence>
<dbReference type="SUPFAM" id="SSF52540">
    <property type="entry name" value="P-loop containing nucleoside triphosphate hydrolases"/>
    <property type="match status" value="1"/>
</dbReference>
<evidence type="ECO:0000313" key="8">
    <source>
        <dbReference type="Proteomes" id="UP001203284"/>
    </source>
</evidence>
<evidence type="ECO:0000256" key="2">
    <source>
        <dbReference type="ARBA" id="ARBA00008959"/>
    </source>
</evidence>
<name>A0ABT0DGJ6_9HYPH</name>
<comment type="function">
    <text evidence="1">DNA-dependent ATPase that plays important roles in cellular responses to stalled DNA replication processes.</text>
</comment>
<keyword evidence="8" id="KW-1185">Reference proteome</keyword>
<feature type="domain" description="AAA+ ATPase" evidence="6">
    <location>
        <begin position="52"/>
        <end position="168"/>
    </location>
</feature>
<dbReference type="Gene3D" id="1.10.3710.10">
    <property type="entry name" value="DNA polymerase III clamp loader subunits, C-terminal domain"/>
    <property type="match status" value="1"/>
</dbReference>
<dbReference type="CDD" id="cd18139">
    <property type="entry name" value="HLD_clamp_RarA"/>
    <property type="match status" value="1"/>
</dbReference>
<dbReference type="InterPro" id="IPR051314">
    <property type="entry name" value="AAA_ATPase_RarA/MGS1/WRNIP1"/>
</dbReference>
<dbReference type="InterPro" id="IPR003959">
    <property type="entry name" value="ATPase_AAA_core"/>
</dbReference>
<dbReference type="SMART" id="SM00382">
    <property type="entry name" value="AAA"/>
    <property type="match status" value="1"/>
</dbReference>
<dbReference type="EMBL" id="JALKCH010000017">
    <property type="protein sequence ID" value="MCK0198999.1"/>
    <property type="molecule type" value="Genomic_DNA"/>
</dbReference>
<dbReference type="RefSeq" id="WP_247030902.1">
    <property type="nucleotide sequence ID" value="NZ_JALKCH010000017.1"/>
</dbReference>
<comment type="similarity">
    <text evidence="2">Belongs to the AAA ATPase family. RarA/MGS1/WRNIP1 subfamily.</text>
</comment>
<reference evidence="7 8" key="1">
    <citation type="submission" date="2022-04" db="EMBL/GenBank/DDBJ databases">
        <authorList>
            <person name="Grouzdev D.S."/>
            <person name="Pantiukh K.S."/>
            <person name="Krutkina M.S."/>
        </authorList>
    </citation>
    <scope>NUCLEOTIDE SEQUENCE [LARGE SCALE GENOMIC DNA]</scope>
    <source>
        <strain evidence="7 8">6x-1</strain>
    </source>
</reference>
<comment type="caution">
    <text evidence="7">The sequence shown here is derived from an EMBL/GenBank/DDBJ whole genome shotgun (WGS) entry which is preliminary data.</text>
</comment>
<dbReference type="PANTHER" id="PTHR13779:SF7">
    <property type="entry name" value="ATPASE WRNIP1"/>
    <property type="match status" value="1"/>
</dbReference>
<evidence type="ECO:0000259" key="6">
    <source>
        <dbReference type="SMART" id="SM00382"/>
    </source>
</evidence>
<keyword evidence="4" id="KW-0547">Nucleotide-binding</keyword>
<dbReference type="Proteomes" id="UP001203284">
    <property type="component" value="Unassembled WGS sequence"/>
</dbReference>
<evidence type="ECO:0000256" key="4">
    <source>
        <dbReference type="ARBA" id="ARBA00022741"/>
    </source>
</evidence>
<evidence type="ECO:0000256" key="3">
    <source>
        <dbReference type="ARBA" id="ARBA00020776"/>
    </source>
</evidence>
<dbReference type="Gene3D" id="1.20.272.10">
    <property type="match status" value="1"/>
</dbReference>
<evidence type="ECO:0000256" key="1">
    <source>
        <dbReference type="ARBA" id="ARBA00002393"/>
    </source>
</evidence>
<sequence length="439" mass="48250">MAADLFSSAGLDKEAPRPLADRLRPQKLDEVVGQEHLTGPQGMLTRVLESRVLSSLIFWGPPGTGKTTVARLLADQTDLHFEQVSAIFSGVADLKKVFEAARARRSTGKGTLLFVDEIHRFNRAQQDSFLPVMEDGTVTLIGATTENPSFELNAALLSRARVLVFKSLDPEAIERLLKRAEALEGKRLPLDAEARAALAGMADGDGRYLLGLVGDLLALPIDHDLTVAELAETVQKRAPIYDKGQDEHYNLLSCFHKSLRGSDVNAAMYWAARMISGGEDPGTIFRRLCCAASEDVGMADPQAMPQVVAAWTAFDRVGWPEGRLFLAQAIAYVATAPKSNAAYSAFNAALALAKQTGSLAPPKHILNAPTRLMKDLGYHAGYRYDHDFPDAYAGQEFFPDELAGDGRASFYEPNERGFEREVKKRLDYWGRIKAERQRE</sequence>
<protein>
    <recommendedName>
        <fullName evidence="3">Replication-associated recombination protein A</fullName>
    </recommendedName>
</protein>